<proteinExistence type="predicted"/>
<dbReference type="EMBL" id="JBHUHR010000021">
    <property type="protein sequence ID" value="MFD2034516.1"/>
    <property type="molecule type" value="Genomic_DNA"/>
</dbReference>
<keyword evidence="2" id="KW-1185">Reference proteome</keyword>
<organism evidence="1 2">
    <name type="scientific">Belliella marina</name>
    <dbReference type="NCBI Taxonomy" id="1644146"/>
    <lineage>
        <taxon>Bacteria</taxon>
        <taxon>Pseudomonadati</taxon>
        <taxon>Bacteroidota</taxon>
        <taxon>Cytophagia</taxon>
        <taxon>Cytophagales</taxon>
        <taxon>Cyclobacteriaceae</taxon>
        <taxon>Belliella</taxon>
    </lineage>
</organism>
<gene>
    <name evidence="1" type="ORF">ACFSKL_06935</name>
</gene>
<sequence length="217" mass="25839">MNHKIVYFVVLVTILSCGNNQDNNNSFALKKESIDSMSVNKRIYMLFEIENKQTFLLSEEEENNFFGALPNSFEEFKEFYERSYQLDDGRNLYLSYDHHFLILLPNLYYIEKVEILKKLINLSLNGNWDADQISALQRCIQFKFAVEVKAACDILSGFPETEILKFWVFYFDGPHPENYQKDFEELYQRYRTENVEIAELMKRTYTELLRNSEAHAH</sequence>
<evidence type="ECO:0000313" key="1">
    <source>
        <dbReference type="EMBL" id="MFD2034516.1"/>
    </source>
</evidence>
<name>A0ABW4VLA1_9BACT</name>
<dbReference type="Proteomes" id="UP001597361">
    <property type="component" value="Unassembled WGS sequence"/>
</dbReference>
<evidence type="ECO:0008006" key="3">
    <source>
        <dbReference type="Google" id="ProtNLM"/>
    </source>
</evidence>
<comment type="caution">
    <text evidence="1">The sequence shown here is derived from an EMBL/GenBank/DDBJ whole genome shotgun (WGS) entry which is preliminary data.</text>
</comment>
<protein>
    <recommendedName>
        <fullName evidence="3">DUF4476 domain-containing protein</fullName>
    </recommendedName>
</protein>
<dbReference type="PROSITE" id="PS51257">
    <property type="entry name" value="PROKAR_LIPOPROTEIN"/>
    <property type="match status" value="1"/>
</dbReference>
<reference evidence="2" key="1">
    <citation type="journal article" date="2019" name="Int. J. Syst. Evol. Microbiol.">
        <title>The Global Catalogue of Microorganisms (GCM) 10K type strain sequencing project: providing services to taxonomists for standard genome sequencing and annotation.</title>
        <authorList>
            <consortium name="The Broad Institute Genomics Platform"/>
            <consortium name="The Broad Institute Genome Sequencing Center for Infectious Disease"/>
            <person name="Wu L."/>
            <person name="Ma J."/>
        </authorList>
    </citation>
    <scope>NUCLEOTIDE SEQUENCE [LARGE SCALE GENOMIC DNA]</scope>
    <source>
        <strain evidence="2">CGMCC 1.15180</strain>
    </source>
</reference>
<accession>A0ABW4VLA1</accession>
<dbReference type="RefSeq" id="WP_376884753.1">
    <property type="nucleotide sequence ID" value="NZ_JBHUHR010000021.1"/>
</dbReference>
<evidence type="ECO:0000313" key="2">
    <source>
        <dbReference type="Proteomes" id="UP001597361"/>
    </source>
</evidence>